<evidence type="ECO:0000256" key="9">
    <source>
        <dbReference type="ARBA" id="ARBA00022842"/>
    </source>
</evidence>
<dbReference type="GO" id="GO:0000287">
    <property type="term" value="F:magnesium ion binding"/>
    <property type="evidence" value="ECO:0007669"/>
    <property type="project" value="InterPro"/>
</dbReference>
<evidence type="ECO:0000313" key="14">
    <source>
        <dbReference type="EMBL" id="VAV86473.1"/>
    </source>
</evidence>
<dbReference type="InterPro" id="IPR015813">
    <property type="entry name" value="Pyrv/PenolPyrv_kinase-like_dom"/>
</dbReference>
<dbReference type="InterPro" id="IPR018209">
    <property type="entry name" value="Pyrv_Knase_AS"/>
</dbReference>
<evidence type="ECO:0000256" key="5">
    <source>
        <dbReference type="ARBA" id="ARBA00022723"/>
    </source>
</evidence>
<dbReference type="InterPro" id="IPR011037">
    <property type="entry name" value="Pyrv_Knase-like_insert_dom_sf"/>
</dbReference>
<dbReference type="NCBIfam" id="NF004978">
    <property type="entry name" value="PRK06354.1"/>
    <property type="match status" value="1"/>
</dbReference>
<keyword evidence="4 14" id="KW-0808">Transferase</keyword>
<dbReference type="PROSITE" id="PS00110">
    <property type="entry name" value="PYRUVATE_KINASE"/>
    <property type="match status" value="1"/>
</dbReference>
<protein>
    <recommendedName>
        <fullName evidence="3">pyruvate kinase</fullName>
        <ecNumber evidence="3">2.7.1.40</ecNumber>
    </recommendedName>
</protein>
<dbReference type="InterPro" id="IPR015795">
    <property type="entry name" value="Pyrv_Knase_C"/>
</dbReference>
<dbReference type="Gene3D" id="3.20.20.60">
    <property type="entry name" value="Phosphoenolpyruvate-binding domains"/>
    <property type="match status" value="1"/>
</dbReference>
<dbReference type="GO" id="GO:0030955">
    <property type="term" value="F:potassium ion binding"/>
    <property type="evidence" value="ECO:0007669"/>
    <property type="project" value="InterPro"/>
</dbReference>
<dbReference type="Gene3D" id="2.40.33.10">
    <property type="entry name" value="PK beta-barrel domain-like"/>
    <property type="match status" value="1"/>
</dbReference>
<evidence type="ECO:0000259" key="13">
    <source>
        <dbReference type="Pfam" id="PF02887"/>
    </source>
</evidence>
<keyword evidence="7 14" id="KW-0418">Kinase</keyword>
<dbReference type="AlphaFoldDB" id="A0A3B0RPN1"/>
<evidence type="ECO:0000256" key="7">
    <source>
        <dbReference type="ARBA" id="ARBA00022777"/>
    </source>
</evidence>
<comment type="pathway">
    <text evidence="1">Carbohydrate degradation; glycolysis; pyruvate from D-glyceraldehyde 3-phosphate: step 5/5.</text>
</comment>
<dbReference type="Gene3D" id="3.40.1380.20">
    <property type="entry name" value="Pyruvate kinase, C-terminal domain"/>
    <property type="match status" value="1"/>
</dbReference>
<evidence type="ECO:0000256" key="11">
    <source>
        <dbReference type="ARBA" id="ARBA00023317"/>
    </source>
</evidence>
<dbReference type="GO" id="GO:0004743">
    <property type="term" value="F:pyruvate kinase activity"/>
    <property type="evidence" value="ECO:0007669"/>
    <property type="project" value="UniProtKB-EC"/>
</dbReference>
<comment type="similarity">
    <text evidence="2">Belongs to the pyruvate kinase family.</text>
</comment>
<dbReference type="EC" id="2.7.1.40" evidence="3"/>
<dbReference type="InterPro" id="IPR015806">
    <property type="entry name" value="Pyrv_Knase_insert_dom_sf"/>
</dbReference>
<sequence>MRRKRKAKIIATLGPASNSQEMIEKLFLSGVDVFRINMSHSSHDEMRKRHGLIRKVEKKYNRPIGVLADLQGPKLRVGTFAEDEVLLVAGREFVFDQDETPGDKTRVYLPHPEIFDAAEVGHNLLINDGRIRVMVTHVDPGKITTKVIYGGMLSARKGVNLPDTLVPLPALTEKDRADLEAACQDGVDWIALSFVQRAQDVAETRKLVRGRAGILAKIEKPSALTYLDEIMPLSDAIMIARGDLGVELPVETVPGWQKRITRAARAAGKPVVVATQMLESMIEEPVPTRAEVSDVATAIFEGADAVMLSAESAMGKWPEKAVETMDAIAISVEGDPLFKGIIDAQRKAPEATSADAISSAARSVAETLNAAAIVCYTGSGSTGLRAARERPEVPIIALTPSVKTGRRLAICWGLHCVLTQDAKDQDDMVSRACRIAVDEKFAKHGDRIVITAGFPLGTPGKTNMVRIAAIKE</sequence>
<dbReference type="InterPro" id="IPR040442">
    <property type="entry name" value="Pyrv_kinase-like_dom_sf"/>
</dbReference>
<evidence type="ECO:0000256" key="8">
    <source>
        <dbReference type="ARBA" id="ARBA00022840"/>
    </source>
</evidence>
<dbReference type="Pfam" id="PF02887">
    <property type="entry name" value="PK_C"/>
    <property type="match status" value="1"/>
</dbReference>
<dbReference type="GO" id="GO:0005524">
    <property type="term" value="F:ATP binding"/>
    <property type="evidence" value="ECO:0007669"/>
    <property type="project" value="UniProtKB-KW"/>
</dbReference>
<accession>A0A3B0RPN1</accession>
<dbReference type="InterPro" id="IPR015793">
    <property type="entry name" value="Pyrv_Knase_brl"/>
</dbReference>
<organism evidence="14">
    <name type="scientific">hydrothermal vent metagenome</name>
    <dbReference type="NCBI Taxonomy" id="652676"/>
    <lineage>
        <taxon>unclassified sequences</taxon>
        <taxon>metagenomes</taxon>
        <taxon>ecological metagenomes</taxon>
    </lineage>
</organism>
<dbReference type="NCBIfam" id="TIGR01064">
    <property type="entry name" value="pyruv_kin"/>
    <property type="match status" value="1"/>
</dbReference>
<keyword evidence="11 14" id="KW-0670">Pyruvate</keyword>
<dbReference type="SUPFAM" id="SSF51621">
    <property type="entry name" value="Phosphoenolpyruvate/pyruvate domain"/>
    <property type="match status" value="1"/>
</dbReference>
<evidence type="ECO:0000256" key="10">
    <source>
        <dbReference type="ARBA" id="ARBA00023152"/>
    </source>
</evidence>
<keyword evidence="9" id="KW-0460">Magnesium</keyword>
<dbReference type="InterPro" id="IPR001697">
    <property type="entry name" value="Pyr_Knase"/>
</dbReference>
<keyword evidence="5" id="KW-0479">Metal-binding</keyword>
<reference evidence="14" key="1">
    <citation type="submission" date="2018-06" db="EMBL/GenBank/DDBJ databases">
        <authorList>
            <person name="Zhirakovskaya E."/>
        </authorList>
    </citation>
    <scope>NUCLEOTIDE SEQUENCE</scope>
</reference>
<keyword evidence="6" id="KW-0547">Nucleotide-binding</keyword>
<dbReference type="Pfam" id="PF00224">
    <property type="entry name" value="PK"/>
    <property type="match status" value="1"/>
</dbReference>
<dbReference type="SUPFAM" id="SSF50800">
    <property type="entry name" value="PK beta-barrel domain-like"/>
    <property type="match status" value="1"/>
</dbReference>
<keyword evidence="8" id="KW-0067">ATP-binding</keyword>
<evidence type="ECO:0000256" key="6">
    <source>
        <dbReference type="ARBA" id="ARBA00022741"/>
    </source>
</evidence>
<dbReference type="EMBL" id="UOEC01000004">
    <property type="protein sequence ID" value="VAV86473.1"/>
    <property type="molecule type" value="Genomic_DNA"/>
</dbReference>
<dbReference type="FunFam" id="2.40.33.10:FF:000001">
    <property type="entry name" value="Pyruvate kinase"/>
    <property type="match status" value="1"/>
</dbReference>
<dbReference type="PRINTS" id="PR01050">
    <property type="entry name" value="PYRUVTKNASE"/>
</dbReference>
<evidence type="ECO:0000259" key="12">
    <source>
        <dbReference type="Pfam" id="PF00224"/>
    </source>
</evidence>
<dbReference type="SUPFAM" id="SSF52935">
    <property type="entry name" value="PK C-terminal domain-like"/>
    <property type="match status" value="1"/>
</dbReference>
<evidence type="ECO:0000256" key="3">
    <source>
        <dbReference type="ARBA" id="ARBA00012142"/>
    </source>
</evidence>
<evidence type="ECO:0000256" key="1">
    <source>
        <dbReference type="ARBA" id="ARBA00004997"/>
    </source>
</evidence>
<name>A0A3B0RPN1_9ZZZZ</name>
<feature type="domain" description="Pyruvate kinase C-terminal" evidence="13">
    <location>
        <begin position="355"/>
        <end position="467"/>
    </location>
</feature>
<dbReference type="NCBIfam" id="NF004491">
    <property type="entry name" value="PRK05826.1"/>
    <property type="match status" value="1"/>
</dbReference>
<dbReference type="PANTHER" id="PTHR11817">
    <property type="entry name" value="PYRUVATE KINASE"/>
    <property type="match status" value="1"/>
</dbReference>
<dbReference type="UniPathway" id="UPA00109">
    <property type="reaction ID" value="UER00188"/>
</dbReference>
<dbReference type="InterPro" id="IPR036918">
    <property type="entry name" value="Pyrv_Knase_C_sf"/>
</dbReference>
<dbReference type="NCBIfam" id="NF004886">
    <property type="entry name" value="PRK06247.1"/>
    <property type="match status" value="1"/>
</dbReference>
<evidence type="ECO:0000256" key="2">
    <source>
        <dbReference type="ARBA" id="ARBA00008663"/>
    </source>
</evidence>
<keyword evidence="10" id="KW-0324">Glycolysis</keyword>
<proteinExistence type="inferred from homology"/>
<dbReference type="GO" id="GO:0016301">
    <property type="term" value="F:kinase activity"/>
    <property type="evidence" value="ECO:0007669"/>
    <property type="project" value="UniProtKB-KW"/>
</dbReference>
<feature type="domain" description="Pyruvate kinase barrel" evidence="12">
    <location>
        <begin position="5"/>
        <end position="322"/>
    </location>
</feature>
<gene>
    <name evidence="14" type="ORF">MNBD_ALPHA08-2501</name>
</gene>
<evidence type="ECO:0000256" key="4">
    <source>
        <dbReference type="ARBA" id="ARBA00022679"/>
    </source>
</evidence>